<evidence type="ECO:0000256" key="1">
    <source>
        <dbReference type="SAM" id="Phobius"/>
    </source>
</evidence>
<accession>B4SDV0</accession>
<dbReference type="RefSeq" id="WP_012507436.1">
    <property type="nucleotide sequence ID" value="NC_011060.1"/>
</dbReference>
<evidence type="ECO:0000259" key="2">
    <source>
        <dbReference type="Pfam" id="PF07603"/>
    </source>
</evidence>
<keyword evidence="4" id="KW-1185">Reference proteome</keyword>
<reference evidence="3 4" key="1">
    <citation type="submission" date="2008-06" db="EMBL/GenBank/DDBJ databases">
        <title>Complete sequence of Pelodictyon phaeoclathratiforme BU-1.</title>
        <authorList>
            <consortium name="US DOE Joint Genome Institute"/>
            <person name="Lucas S."/>
            <person name="Copeland A."/>
            <person name="Lapidus A."/>
            <person name="Glavina del Rio T."/>
            <person name="Dalin E."/>
            <person name="Tice H."/>
            <person name="Bruce D."/>
            <person name="Goodwin L."/>
            <person name="Pitluck S."/>
            <person name="Schmutz J."/>
            <person name="Larimer F."/>
            <person name="Land M."/>
            <person name="Hauser L."/>
            <person name="Kyrpides N."/>
            <person name="Mikhailova N."/>
            <person name="Liu Z."/>
            <person name="Li T."/>
            <person name="Zhao F."/>
            <person name="Overmann J."/>
            <person name="Bryant D.A."/>
            <person name="Richardson P."/>
        </authorList>
    </citation>
    <scope>NUCLEOTIDE SEQUENCE [LARGE SCALE GENOMIC DNA]</scope>
    <source>
        <strain evidence="4">DSM 5477 / BU-1</strain>
    </source>
</reference>
<keyword evidence="1" id="KW-0472">Membrane</keyword>
<dbReference type="eggNOG" id="COG1357">
    <property type="taxonomic scope" value="Bacteria"/>
</dbReference>
<proteinExistence type="predicted"/>
<dbReference type="HOGENOM" id="CLU_1218830_0_0_10"/>
<keyword evidence="1" id="KW-1133">Transmembrane helix</keyword>
<feature type="transmembrane region" description="Helical" evidence="1">
    <location>
        <begin position="69"/>
        <end position="91"/>
    </location>
</feature>
<dbReference type="KEGG" id="pph:Ppha_0642"/>
<evidence type="ECO:0000313" key="3">
    <source>
        <dbReference type="EMBL" id="ACF42941.1"/>
    </source>
</evidence>
<dbReference type="Pfam" id="PF07603">
    <property type="entry name" value="Lcl_C"/>
    <property type="match status" value="1"/>
</dbReference>
<keyword evidence="1" id="KW-0812">Transmembrane</keyword>
<evidence type="ECO:0000313" key="4">
    <source>
        <dbReference type="Proteomes" id="UP000002724"/>
    </source>
</evidence>
<gene>
    <name evidence="3" type="ordered locus">Ppha_0642</name>
</gene>
<name>B4SDV0_PELPB</name>
<dbReference type="InterPro" id="IPR011460">
    <property type="entry name" value="Lcl_C"/>
</dbReference>
<dbReference type="Proteomes" id="UP000002724">
    <property type="component" value="Chromosome"/>
</dbReference>
<dbReference type="AlphaFoldDB" id="B4SDV0"/>
<sequence>MMITPFTVMSSKYNGVMVQGAVVGGMTNWSGGDLLRTGEKRRGFRHETEKKDGRVQCGSAHSGEDGVYAIMKLFAFIILLTLLLTGAWLVAASASSQAVVMVGRDSFGDGGVATIAKPGQQPGNRVTVQHGLIAAEEDLPGFFSWAEARVSCDSLTLHGYDDWYLPDKDELNRLFFSKGAVGGFLDTLYWNSTSSDAQEAWSQDFFGGTQNSVKKSATLRVRPVRKF</sequence>
<feature type="domain" description="Lcl C-terminal" evidence="2">
    <location>
        <begin position="143"/>
        <end position="225"/>
    </location>
</feature>
<dbReference type="STRING" id="324925.Ppha_0642"/>
<organism evidence="3 4">
    <name type="scientific">Pelodictyon phaeoclathratiforme (strain DSM 5477 / BU-1)</name>
    <dbReference type="NCBI Taxonomy" id="324925"/>
    <lineage>
        <taxon>Bacteria</taxon>
        <taxon>Pseudomonadati</taxon>
        <taxon>Chlorobiota</taxon>
        <taxon>Chlorobiia</taxon>
        <taxon>Chlorobiales</taxon>
        <taxon>Chlorobiaceae</taxon>
        <taxon>Chlorobium/Pelodictyon group</taxon>
        <taxon>Pelodictyon</taxon>
    </lineage>
</organism>
<dbReference type="EMBL" id="CP001110">
    <property type="protein sequence ID" value="ACF42941.1"/>
    <property type="molecule type" value="Genomic_DNA"/>
</dbReference>
<protein>
    <recommendedName>
        <fullName evidence="2">Lcl C-terminal domain-containing protein</fullName>
    </recommendedName>
</protein>